<dbReference type="InterPro" id="IPR006195">
    <property type="entry name" value="aa-tRNA-synth_II"/>
</dbReference>
<dbReference type="AlphaFoldDB" id="A0A072Q2X7"/>
<evidence type="ECO:0000259" key="4">
    <source>
        <dbReference type="PROSITE" id="PS50862"/>
    </source>
</evidence>
<dbReference type="GO" id="GO:0070154">
    <property type="term" value="P:mitochondrial lysyl-tRNA aminoacylation"/>
    <property type="evidence" value="ECO:0007669"/>
    <property type="project" value="TreeGrafter"/>
</dbReference>
<proteinExistence type="predicted"/>
<evidence type="ECO:0000313" key="5">
    <source>
        <dbReference type="EMBL" id="KEF62250.1"/>
    </source>
</evidence>
<reference evidence="5 6" key="1">
    <citation type="submission" date="2013-03" db="EMBL/GenBank/DDBJ databases">
        <title>The Genome Sequence of Exophiala aquamarina CBS 119918.</title>
        <authorList>
            <consortium name="The Broad Institute Genomics Platform"/>
            <person name="Cuomo C."/>
            <person name="de Hoog S."/>
            <person name="Gorbushina A."/>
            <person name="Walker B."/>
            <person name="Young S.K."/>
            <person name="Zeng Q."/>
            <person name="Gargeya S."/>
            <person name="Fitzgerald M."/>
            <person name="Haas B."/>
            <person name="Abouelleil A."/>
            <person name="Allen A.W."/>
            <person name="Alvarado L."/>
            <person name="Arachchi H.M."/>
            <person name="Berlin A.M."/>
            <person name="Chapman S.B."/>
            <person name="Gainer-Dewar J."/>
            <person name="Goldberg J."/>
            <person name="Griggs A."/>
            <person name="Gujja S."/>
            <person name="Hansen M."/>
            <person name="Howarth C."/>
            <person name="Imamovic A."/>
            <person name="Ireland A."/>
            <person name="Larimer J."/>
            <person name="McCowan C."/>
            <person name="Murphy C."/>
            <person name="Pearson M."/>
            <person name="Poon T.W."/>
            <person name="Priest M."/>
            <person name="Roberts A."/>
            <person name="Saif S."/>
            <person name="Shea T."/>
            <person name="Sisk P."/>
            <person name="Sykes S."/>
            <person name="Wortman J."/>
            <person name="Nusbaum C."/>
            <person name="Birren B."/>
        </authorList>
    </citation>
    <scope>NUCLEOTIDE SEQUENCE [LARGE SCALE GENOMIC DNA]</scope>
    <source>
        <strain evidence="5 6">CBS 119918</strain>
    </source>
</reference>
<dbReference type="GeneID" id="25275174"/>
<protein>
    <submittedName>
        <fullName evidence="5">Lysyl-tRNA synthetase, class II</fullName>
    </submittedName>
</protein>
<sequence length="385" mass="42837">MLTDPSVIETIKARATIIKTLRTFFESKSFVEVQTPILSGQAGGATARPFSTIATEFSDGRDLALRIAPELWLKRLIIGGMDRVFEIGPSFRNEGLDKTHNPEFSTCEFYAVGHGLHQLMQYTEDLLHQLARAVGGLNYPRPSNASLVLQSVREEFQILDFLPALSHALGRPLPDLHSPTAREEFLAIFQSKDLPLPPTPTLPRLLDKLSSIYLEPQSLNGPPTWIINIPNCLSPLAKSYHCNTTSTIPPQEVAARAELFINGKEVVNCYEEENSPIVQRRKFLEQQLYARQSSPASPSFPSFSSSPAIKDEEVMAPDESYLQALEWGLPPTGGWGCGIDRLVMLFTGRERISDVLTFGSLRHVTHRVQGRDKETTSLKPQESTP</sequence>
<keyword evidence="3" id="KW-0067">ATP-binding</keyword>
<dbReference type="EMBL" id="AMGV01000001">
    <property type="protein sequence ID" value="KEF62250.1"/>
    <property type="molecule type" value="Genomic_DNA"/>
</dbReference>
<dbReference type="Proteomes" id="UP000027920">
    <property type="component" value="Unassembled WGS sequence"/>
</dbReference>
<dbReference type="PANTHER" id="PTHR42918">
    <property type="entry name" value="LYSYL-TRNA SYNTHETASE"/>
    <property type="match status" value="1"/>
</dbReference>
<dbReference type="SUPFAM" id="SSF55681">
    <property type="entry name" value="Class II aaRS and biotin synthetases"/>
    <property type="match status" value="1"/>
</dbReference>
<dbReference type="PANTHER" id="PTHR42918:SF5">
    <property type="entry name" value="LYSINE--TRNA LIGASE, MITOCHONDRIAL"/>
    <property type="match status" value="1"/>
</dbReference>
<dbReference type="InterPro" id="IPR045864">
    <property type="entry name" value="aa-tRNA-synth_II/BPL/LPL"/>
</dbReference>
<name>A0A072Q2X7_9EURO</name>
<evidence type="ECO:0000256" key="1">
    <source>
        <dbReference type="ARBA" id="ARBA00022598"/>
    </source>
</evidence>
<dbReference type="PROSITE" id="PS50862">
    <property type="entry name" value="AA_TRNA_LIGASE_II"/>
    <property type="match status" value="1"/>
</dbReference>
<comment type="caution">
    <text evidence="5">The sequence shown here is derived from an EMBL/GenBank/DDBJ whole genome shotgun (WGS) entry which is preliminary data.</text>
</comment>
<evidence type="ECO:0000256" key="2">
    <source>
        <dbReference type="ARBA" id="ARBA00022741"/>
    </source>
</evidence>
<dbReference type="OrthoDB" id="21243at2759"/>
<evidence type="ECO:0000313" key="6">
    <source>
        <dbReference type="Proteomes" id="UP000027920"/>
    </source>
</evidence>
<dbReference type="PRINTS" id="PR00982">
    <property type="entry name" value="TRNASYNTHLYS"/>
</dbReference>
<dbReference type="GO" id="GO:0005739">
    <property type="term" value="C:mitochondrion"/>
    <property type="evidence" value="ECO:0007669"/>
    <property type="project" value="TreeGrafter"/>
</dbReference>
<dbReference type="STRING" id="1182545.A0A072Q2X7"/>
<dbReference type="InterPro" id="IPR004364">
    <property type="entry name" value="Aa-tRNA-synt_II"/>
</dbReference>
<dbReference type="Gene3D" id="3.30.930.10">
    <property type="entry name" value="Bira Bifunctional Protein, Domain 2"/>
    <property type="match status" value="1"/>
</dbReference>
<organism evidence="5 6">
    <name type="scientific">Exophiala aquamarina CBS 119918</name>
    <dbReference type="NCBI Taxonomy" id="1182545"/>
    <lineage>
        <taxon>Eukaryota</taxon>
        <taxon>Fungi</taxon>
        <taxon>Dikarya</taxon>
        <taxon>Ascomycota</taxon>
        <taxon>Pezizomycotina</taxon>
        <taxon>Eurotiomycetes</taxon>
        <taxon>Chaetothyriomycetidae</taxon>
        <taxon>Chaetothyriales</taxon>
        <taxon>Herpotrichiellaceae</taxon>
        <taxon>Exophiala</taxon>
    </lineage>
</organism>
<keyword evidence="2" id="KW-0547">Nucleotide-binding</keyword>
<keyword evidence="6" id="KW-1185">Reference proteome</keyword>
<dbReference type="RefSeq" id="XP_013264840.1">
    <property type="nucleotide sequence ID" value="XM_013409386.1"/>
</dbReference>
<gene>
    <name evidence="5" type="ORF">A1O9_00222</name>
</gene>
<dbReference type="HOGENOM" id="CLU_008255_6_0_1"/>
<keyword evidence="1" id="KW-0436">Ligase</keyword>
<dbReference type="InterPro" id="IPR018149">
    <property type="entry name" value="Lys-tRNA-synth_II_C"/>
</dbReference>
<evidence type="ECO:0000256" key="3">
    <source>
        <dbReference type="ARBA" id="ARBA00022840"/>
    </source>
</evidence>
<feature type="domain" description="Aminoacyl-transfer RNA synthetases class-II family profile" evidence="4">
    <location>
        <begin position="17"/>
        <end position="380"/>
    </location>
</feature>
<dbReference type="GO" id="GO:0005524">
    <property type="term" value="F:ATP binding"/>
    <property type="evidence" value="ECO:0007669"/>
    <property type="project" value="UniProtKB-KW"/>
</dbReference>
<dbReference type="Pfam" id="PF00152">
    <property type="entry name" value="tRNA-synt_2"/>
    <property type="match status" value="1"/>
</dbReference>
<dbReference type="GO" id="GO:0004824">
    <property type="term" value="F:lysine-tRNA ligase activity"/>
    <property type="evidence" value="ECO:0007669"/>
    <property type="project" value="InterPro"/>
</dbReference>
<keyword evidence="5" id="KW-0030">Aminoacyl-tRNA synthetase</keyword>
<dbReference type="GO" id="GO:0000049">
    <property type="term" value="F:tRNA binding"/>
    <property type="evidence" value="ECO:0007669"/>
    <property type="project" value="TreeGrafter"/>
</dbReference>
<dbReference type="VEuPathDB" id="FungiDB:A1O9_00222"/>
<accession>A0A072Q2X7</accession>